<proteinExistence type="inferred from homology"/>
<comment type="caution">
    <text evidence="7">The sequence shown here is derived from an EMBL/GenBank/DDBJ whole genome shotgun (WGS) entry which is preliminary data.</text>
</comment>
<dbReference type="OrthoDB" id="103349at2759"/>
<dbReference type="InterPro" id="IPR000917">
    <property type="entry name" value="Sulfatase_N"/>
</dbReference>
<dbReference type="GO" id="GO:0046872">
    <property type="term" value="F:metal ion binding"/>
    <property type="evidence" value="ECO:0007669"/>
    <property type="project" value="UniProtKB-KW"/>
</dbReference>
<evidence type="ECO:0000256" key="1">
    <source>
        <dbReference type="ARBA" id="ARBA00001913"/>
    </source>
</evidence>
<dbReference type="PANTHER" id="PTHR10342:SF273">
    <property type="entry name" value="RE14504P"/>
    <property type="match status" value="1"/>
</dbReference>
<gene>
    <name evidence="7" type="ORF">BDFB_004000</name>
</gene>
<dbReference type="Proteomes" id="UP000292052">
    <property type="component" value="Unassembled WGS sequence"/>
</dbReference>
<keyword evidence="3" id="KW-0479">Metal-binding</keyword>
<keyword evidence="4" id="KW-0106">Calcium</keyword>
<dbReference type="STRING" id="1661398.A0A482VKB1"/>
<dbReference type="AlphaFoldDB" id="A0A482VKB1"/>
<dbReference type="EMBL" id="QDEB01094580">
    <property type="protein sequence ID" value="RZC32788.1"/>
    <property type="molecule type" value="Genomic_DNA"/>
</dbReference>
<keyword evidence="5" id="KW-0325">Glycoprotein</keyword>
<dbReference type="GO" id="GO:0008484">
    <property type="term" value="F:sulfuric ester hydrolase activity"/>
    <property type="evidence" value="ECO:0007669"/>
    <property type="project" value="InterPro"/>
</dbReference>
<evidence type="ECO:0000256" key="2">
    <source>
        <dbReference type="ARBA" id="ARBA00008779"/>
    </source>
</evidence>
<accession>A0A482VKB1</accession>
<comment type="similarity">
    <text evidence="2">Belongs to the sulfatase family.</text>
</comment>
<dbReference type="PANTHER" id="PTHR10342">
    <property type="entry name" value="ARYLSULFATASE"/>
    <property type="match status" value="1"/>
</dbReference>
<feature type="domain" description="Sulfatase N-terminal" evidence="6">
    <location>
        <begin position="1"/>
        <end position="224"/>
    </location>
</feature>
<sequence length="345" mass="38666">MVGKWHLGSYKKEYTPIYRGFESHLGYWTGHQDYFDHTDVDPPGWGFDMRRNMELAFDLHGQYSTDVYAQEAVNIINNHNSSTPLFLYLAHAAVHSGNPYDPLQAPSDTIEKFSYIDNYKRQKFAAMMSKLDDSVGDVVNALAKKNMLENSIIVFSTDNGGVPVEFGDNAASNYPLRGVKATLWEGGLRGVGLLWSPLLKQSARVAKQFMHISDWLPTLLTAAGGNVSVTSVINSPTGVALKSINITLTPVNMLSLRHSAEINCSMQNKEEIACKPLEETCLFDIIQDPCEMRNVAKEFPKILEDMENLLAKYNNSAIPPGNMPLDPRGNPKFWNYVWTNFGDYI</sequence>
<evidence type="ECO:0000313" key="7">
    <source>
        <dbReference type="EMBL" id="RZC32788.1"/>
    </source>
</evidence>
<comment type="cofactor">
    <cofactor evidence="1">
        <name>Ca(2+)</name>
        <dbReference type="ChEBI" id="CHEBI:29108"/>
    </cofactor>
</comment>
<reference evidence="7 8" key="1">
    <citation type="submission" date="2017-03" db="EMBL/GenBank/DDBJ databases">
        <title>Genome of the blue death feigning beetle - Asbolus verrucosus.</title>
        <authorList>
            <person name="Rider S.D."/>
        </authorList>
    </citation>
    <scope>NUCLEOTIDE SEQUENCE [LARGE SCALE GENOMIC DNA]</scope>
    <source>
        <strain evidence="7">Butters</strain>
        <tissue evidence="7">Head and leg muscle</tissue>
    </source>
</reference>
<protein>
    <submittedName>
        <fullName evidence="7">Sulfatase domain containing protein</fullName>
    </submittedName>
</protein>
<dbReference type="SUPFAM" id="SSF53649">
    <property type="entry name" value="Alkaline phosphatase-like"/>
    <property type="match status" value="1"/>
</dbReference>
<evidence type="ECO:0000256" key="4">
    <source>
        <dbReference type="ARBA" id="ARBA00022837"/>
    </source>
</evidence>
<dbReference type="Gene3D" id="3.40.720.10">
    <property type="entry name" value="Alkaline Phosphatase, subunit A"/>
    <property type="match status" value="1"/>
</dbReference>
<dbReference type="InterPro" id="IPR017850">
    <property type="entry name" value="Alkaline_phosphatase_core_sf"/>
</dbReference>
<keyword evidence="8" id="KW-1185">Reference proteome</keyword>
<name>A0A482VKB1_ASBVE</name>
<evidence type="ECO:0000256" key="3">
    <source>
        <dbReference type="ARBA" id="ARBA00022723"/>
    </source>
</evidence>
<evidence type="ECO:0000259" key="6">
    <source>
        <dbReference type="Pfam" id="PF00884"/>
    </source>
</evidence>
<dbReference type="InterPro" id="IPR047115">
    <property type="entry name" value="ARSB"/>
</dbReference>
<evidence type="ECO:0000313" key="8">
    <source>
        <dbReference type="Proteomes" id="UP000292052"/>
    </source>
</evidence>
<dbReference type="Pfam" id="PF00884">
    <property type="entry name" value="Sulfatase"/>
    <property type="match status" value="1"/>
</dbReference>
<organism evidence="7 8">
    <name type="scientific">Asbolus verrucosus</name>
    <name type="common">Desert ironclad beetle</name>
    <dbReference type="NCBI Taxonomy" id="1661398"/>
    <lineage>
        <taxon>Eukaryota</taxon>
        <taxon>Metazoa</taxon>
        <taxon>Ecdysozoa</taxon>
        <taxon>Arthropoda</taxon>
        <taxon>Hexapoda</taxon>
        <taxon>Insecta</taxon>
        <taxon>Pterygota</taxon>
        <taxon>Neoptera</taxon>
        <taxon>Endopterygota</taxon>
        <taxon>Coleoptera</taxon>
        <taxon>Polyphaga</taxon>
        <taxon>Cucujiformia</taxon>
        <taxon>Tenebrionidae</taxon>
        <taxon>Pimeliinae</taxon>
        <taxon>Asbolus</taxon>
    </lineage>
</organism>
<evidence type="ECO:0000256" key="5">
    <source>
        <dbReference type="ARBA" id="ARBA00023180"/>
    </source>
</evidence>